<evidence type="ECO:0000313" key="6">
    <source>
        <dbReference type="EMBL" id="MFC6259619.1"/>
    </source>
</evidence>
<keyword evidence="2 6" id="KW-0328">Glycosyltransferase</keyword>
<keyword evidence="7" id="KW-1185">Reference proteome</keyword>
<dbReference type="InterPro" id="IPR029044">
    <property type="entry name" value="Nucleotide-diphossugar_trans"/>
</dbReference>
<dbReference type="PANTHER" id="PTHR43630:SF1">
    <property type="entry name" value="POLY-BETA-1,6-N-ACETYL-D-GLUCOSAMINE SYNTHASE"/>
    <property type="match status" value="1"/>
</dbReference>
<feature type="transmembrane region" description="Helical" evidence="4">
    <location>
        <begin position="326"/>
        <end position="348"/>
    </location>
</feature>
<accession>A0ABW1TDD0</accession>
<protein>
    <submittedName>
        <fullName evidence="6">Glycosyltransferase</fullName>
        <ecNumber evidence="6">2.4.-.-</ecNumber>
    </submittedName>
</protein>
<keyword evidence="3 6" id="KW-0808">Transferase</keyword>
<dbReference type="GO" id="GO:0016757">
    <property type="term" value="F:glycosyltransferase activity"/>
    <property type="evidence" value="ECO:0007669"/>
    <property type="project" value="UniProtKB-KW"/>
</dbReference>
<feature type="transmembrane region" description="Helical" evidence="4">
    <location>
        <begin position="360"/>
        <end position="383"/>
    </location>
</feature>
<dbReference type="CDD" id="cd06423">
    <property type="entry name" value="CESA_like"/>
    <property type="match status" value="1"/>
</dbReference>
<dbReference type="Gene3D" id="3.90.550.10">
    <property type="entry name" value="Spore Coat Polysaccharide Biosynthesis Protein SpsA, Chain A"/>
    <property type="match status" value="1"/>
</dbReference>
<dbReference type="PANTHER" id="PTHR43630">
    <property type="entry name" value="POLY-BETA-1,6-N-ACETYL-D-GLUCOSAMINE SYNTHASE"/>
    <property type="match status" value="1"/>
</dbReference>
<dbReference type="SUPFAM" id="SSF53448">
    <property type="entry name" value="Nucleotide-diphospho-sugar transferases"/>
    <property type="match status" value="1"/>
</dbReference>
<feature type="transmembrane region" description="Helical" evidence="4">
    <location>
        <begin position="20"/>
        <end position="42"/>
    </location>
</feature>
<dbReference type="Proteomes" id="UP001596283">
    <property type="component" value="Unassembled WGS sequence"/>
</dbReference>
<keyword evidence="4" id="KW-0812">Transmembrane</keyword>
<dbReference type="InterPro" id="IPR001173">
    <property type="entry name" value="Glyco_trans_2-like"/>
</dbReference>
<organism evidence="6 7">
    <name type="scientific">Levilactobacillus fujinensis</name>
    <dbReference type="NCBI Taxonomy" id="2486024"/>
    <lineage>
        <taxon>Bacteria</taxon>
        <taxon>Bacillati</taxon>
        <taxon>Bacillota</taxon>
        <taxon>Bacilli</taxon>
        <taxon>Lactobacillales</taxon>
        <taxon>Lactobacillaceae</taxon>
        <taxon>Levilactobacillus</taxon>
    </lineage>
</organism>
<reference evidence="7" key="1">
    <citation type="journal article" date="2019" name="Int. J. Syst. Evol. Microbiol.">
        <title>The Global Catalogue of Microorganisms (GCM) 10K type strain sequencing project: providing services to taxonomists for standard genome sequencing and annotation.</title>
        <authorList>
            <consortium name="The Broad Institute Genomics Platform"/>
            <consortium name="The Broad Institute Genome Sequencing Center for Infectious Disease"/>
            <person name="Wu L."/>
            <person name="Ma J."/>
        </authorList>
    </citation>
    <scope>NUCLEOTIDE SEQUENCE [LARGE SCALE GENOMIC DNA]</scope>
    <source>
        <strain evidence="7">CCM 8908</strain>
    </source>
</reference>
<evidence type="ECO:0000256" key="3">
    <source>
        <dbReference type="ARBA" id="ARBA00022679"/>
    </source>
</evidence>
<comment type="caution">
    <text evidence="6">The sequence shown here is derived from an EMBL/GenBank/DDBJ whole genome shotgun (WGS) entry which is preliminary data.</text>
</comment>
<feature type="domain" description="Glycosyltransferase 2-like" evidence="5">
    <location>
        <begin position="68"/>
        <end position="237"/>
    </location>
</feature>
<evidence type="ECO:0000256" key="4">
    <source>
        <dbReference type="SAM" id="Phobius"/>
    </source>
</evidence>
<dbReference type="EMBL" id="JBHSSI010000016">
    <property type="protein sequence ID" value="MFC6259619.1"/>
    <property type="molecule type" value="Genomic_DNA"/>
</dbReference>
<dbReference type="EC" id="2.4.-.-" evidence="6"/>
<evidence type="ECO:0000313" key="7">
    <source>
        <dbReference type="Proteomes" id="UP001596283"/>
    </source>
</evidence>
<gene>
    <name evidence="6" type="ORF">ACFP1C_01535</name>
</gene>
<sequence>MWNIFIDSILKATLGQTLLNVFLLILCLYPVVGSFFWFAGALSYRFLKTNKRDGDWSPILPSKQPMITIMIPAHNEEVMIEETITYLFEELNYDNYEVLVMNDGSTDKTGEIITRLQEKYPRLRTVEILKNKGKAHAFNIGMYFAKGEYILSNDADTIPEPDALMKYMNFFMRDRDMNTSAVTANMDVQNRSTLLGKSQTVEFSSIVGVIKRSQTAINDSMYAYSGANTLYKKDFLIDVGGFRQNRATEDISIAWDHQMLGAVPRFAPNVIFHMNVPETIKDLYHQRKRWAQGGTEVWLTNIKKFFRHPIEHRYQISMFIDSTLSIIWSFFFTITSVAFIAMMLYFLFTGDFERVFHGIVISFIFVTFELFAGFMQLIAALLLDHRGAKLKYLIFAPLYMLFYWMVNPVTVVMTFIPALKTILGFGSGTWVSPKRKSLHKD</sequence>
<evidence type="ECO:0000256" key="1">
    <source>
        <dbReference type="ARBA" id="ARBA00006739"/>
    </source>
</evidence>
<keyword evidence="4" id="KW-0472">Membrane</keyword>
<feature type="transmembrane region" description="Helical" evidence="4">
    <location>
        <begin position="390"/>
        <end position="406"/>
    </location>
</feature>
<proteinExistence type="inferred from homology"/>
<dbReference type="Pfam" id="PF00535">
    <property type="entry name" value="Glycos_transf_2"/>
    <property type="match status" value="1"/>
</dbReference>
<evidence type="ECO:0000256" key="2">
    <source>
        <dbReference type="ARBA" id="ARBA00022676"/>
    </source>
</evidence>
<comment type="similarity">
    <text evidence="1">Belongs to the glycosyltransferase 2 family.</text>
</comment>
<keyword evidence="4" id="KW-1133">Transmembrane helix</keyword>
<evidence type="ECO:0000259" key="5">
    <source>
        <dbReference type="Pfam" id="PF00535"/>
    </source>
</evidence>
<dbReference type="RefSeq" id="WP_125686515.1">
    <property type="nucleotide sequence ID" value="NZ_JBHSSI010000016.1"/>
</dbReference>
<name>A0ABW1TDD0_9LACO</name>